<reference evidence="3" key="1">
    <citation type="submission" date="2018-06" db="EMBL/GenBank/DDBJ databases">
        <title>Complete genome sequences of Mycoplasma anatis, M. anseris and M. cloacale type strains.</title>
        <authorList>
            <person name="Grozner D."/>
            <person name="Forro B."/>
            <person name="Sulyok K.M."/>
            <person name="Marton S."/>
            <person name="Kreizinger Z."/>
            <person name="Banyai K."/>
            <person name="Gyuranecz M."/>
        </authorList>
    </citation>
    <scope>NUCLEOTIDE SEQUENCE [LARGE SCALE GENOMIC DNA]</scope>
    <source>
        <strain evidence="3">NCTC 10199</strain>
    </source>
</reference>
<dbReference type="EMBL" id="CP030103">
    <property type="protein sequence ID" value="AWX42852.1"/>
    <property type="molecule type" value="Genomic_DNA"/>
</dbReference>
<dbReference type="Proteomes" id="UP000249865">
    <property type="component" value="Chromosome"/>
</dbReference>
<dbReference type="SUPFAM" id="SSF52980">
    <property type="entry name" value="Restriction endonuclease-like"/>
    <property type="match status" value="1"/>
</dbReference>
<dbReference type="Gene3D" id="3.90.320.10">
    <property type="match status" value="1"/>
</dbReference>
<dbReference type="NCBIfam" id="NF045870">
    <property type="entry name" value="MAGa7180_fam_nucl"/>
    <property type="match status" value="1"/>
</dbReference>
<keyword evidence="3" id="KW-1185">Reference proteome</keyword>
<evidence type="ECO:0000259" key="1">
    <source>
        <dbReference type="Pfam" id="PF09588"/>
    </source>
</evidence>
<evidence type="ECO:0000313" key="3">
    <source>
        <dbReference type="Proteomes" id="UP000249865"/>
    </source>
</evidence>
<organism evidence="2 3">
    <name type="scientific">Metamycoplasma cloacale</name>
    <dbReference type="NCBI Taxonomy" id="92401"/>
    <lineage>
        <taxon>Bacteria</taxon>
        <taxon>Bacillati</taxon>
        <taxon>Mycoplasmatota</taxon>
        <taxon>Mycoplasmoidales</taxon>
        <taxon>Metamycoplasmataceae</taxon>
        <taxon>Metamycoplasma</taxon>
    </lineage>
</organism>
<proteinExistence type="predicted"/>
<dbReference type="OrthoDB" id="403948at2"/>
<accession>A0A2Z4LM53</accession>
<dbReference type="InterPro" id="IPR011604">
    <property type="entry name" value="PDDEXK-like_dom_sf"/>
</dbReference>
<feature type="domain" description="YqaJ viral recombinase" evidence="1">
    <location>
        <begin position="49"/>
        <end position="174"/>
    </location>
</feature>
<dbReference type="InterPro" id="IPR019080">
    <property type="entry name" value="YqaJ_viral_recombinase"/>
</dbReference>
<dbReference type="AlphaFoldDB" id="A0A2Z4LM53"/>
<dbReference type="RefSeq" id="WP_036437443.1">
    <property type="nucleotide sequence ID" value="NZ_CP030103.1"/>
</dbReference>
<evidence type="ECO:0000313" key="2">
    <source>
        <dbReference type="EMBL" id="AWX42852.1"/>
    </source>
</evidence>
<sequence length="278" mass="32277">MMIYKPPKRFFYNESEYVLDNDNQVLVLKPHFHKKLSETPSTQFGGFRKMTGSALGDILEVSQYSSEFAAFARICGLSLPVLDRKYVNAGQIIEPKILELVEVALNEKLQRFNAVDYQYDYFKENKLFGGLPDGYAKEKNLIIEIKTTNEKNKANWETYGLPLGYLKQAQLYAYLIGAPAFSIVAIFLKDQDYLDPAKVNVHKRYVSNYTYHVNENQVKDDLNYCEAWYKRYTTAGISPKWKSIDADLLEYLKCKNLDEWSNLYNKWVEEGKAVPENE</sequence>
<protein>
    <recommendedName>
        <fullName evidence="1">YqaJ viral recombinase domain-containing protein</fullName>
    </recommendedName>
</protein>
<dbReference type="InterPro" id="IPR011335">
    <property type="entry name" value="Restrct_endonuc-II-like"/>
</dbReference>
<name>A0A2Z4LM53_9BACT</name>
<dbReference type="KEGG" id="mclo:DK849_02130"/>
<gene>
    <name evidence="2" type="ORF">DK849_02130</name>
</gene>
<dbReference type="Pfam" id="PF09588">
    <property type="entry name" value="YqaJ"/>
    <property type="match status" value="1"/>
</dbReference>